<keyword evidence="6" id="KW-0812">Transmembrane</keyword>
<evidence type="ECO:0000256" key="3">
    <source>
        <dbReference type="ARBA" id="ARBA00022801"/>
    </source>
</evidence>
<dbReference type="GeneID" id="301815621"/>
<dbReference type="GO" id="GO:0008745">
    <property type="term" value="F:N-acetylmuramoyl-L-alanine amidase activity"/>
    <property type="evidence" value="ECO:0007669"/>
    <property type="project" value="UniProtKB-EC"/>
</dbReference>
<evidence type="ECO:0000313" key="9">
    <source>
        <dbReference type="Proteomes" id="UP000011841"/>
    </source>
</evidence>
<evidence type="ECO:0000256" key="6">
    <source>
        <dbReference type="SAM" id="Phobius"/>
    </source>
</evidence>
<dbReference type="GO" id="GO:0009254">
    <property type="term" value="P:peptidoglycan turnover"/>
    <property type="evidence" value="ECO:0007669"/>
    <property type="project" value="TreeGrafter"/>
</dbReference>
<dbReference type="AlphaFoldDB" id="M4Z3P6"/>
<evidence type="ECO:0000256" key="2">
    <source>
        <dbReference type="ARBA" id="ARBA00011901"/>
    </source>
</evidence>
<feature type="region of interest" description="Disordered" evidence="5">
    <location>
        <begin position="1"/>
        <end position="28"/>
    </location>
</feature>
<feature type="domain" description="N-acetylmuramoyl-L-alanine amidase" evidence="7">
    <location>
        <begin position="51"/>
        <end position="221"/>
    </location>
</feature>
<name>M4Z3P6_9BRAD</name>
<evidence type="ECO:0000313" key="8">
    <source>
        <dbReference type="EMBL" id="BAM87699.1"/>
    </source>
</evidence>
<dbReference type="PANTHER" id="PTHR30417:SF1">
    <property type="entry name" value="N-ACETYLMURAMOYL-L-ALANINE AMIDASE AMID"/>
    <property type="match status" value="1"/>
</dbReference>
<keyword evidence="4" id="KW-0961">Cell wall biogenesis/degradation</keyword>
<dbReference type="EMBL" id="AP012603">
    <property type="protein sequence ID" value="BAM87699.1"/>
    <property type="molecule type" value="Genomic_DNA"/>
</dbReference>
<dbReference type="PANTHER" id="PTHR30417">
    <property type="entry name" value="N-ACETYLMURAMOYL-L-ALANINE AMIDASE AMID"/>
    <property type="match status" value="1"/>
</dbReference>
<keyword evidence="6" id="KW-0472">Membrane</keyword>
<dbReference type="PATRIC" id="fig|1245469.3.peg.1723"/>
<dbReference type="Gene3D" id="3.40.80.10">
    <property type="entry name" value="Peptidoglycan recognition protein-like"/>
    <property type="match status" value="1"/>
</dbReference>
<dbReference type="Pfam" id="PF01510">
    <property type="entry name" value="Amidase_2"/>
    <property type="match status" value="1"/>
</dbReference>
<dbReference type="CDD" id="cd06583">
    <property type="entry name" value="PGRP"/>
    <property type="match status" value="1"/>
</dbReference>
<dbReference type="GO" id="GO:0009253">
    <property type="term" value="P:peptidoglycan catabolic process"/>
    <property type="evidence" value="ECO:0007669"/>
    <property type="project" value="InterPro"/>
</dbReference>
<reference evidence="8 9" key="1">
    <citation type="journal article" date="2013" name="Appl. Environ. Microbiol.">
        <title>Genome analysis suggests that the soil oligotrophic bacterium Agromonas oligotrophica (Bradyrhizobium oligotrophicum) is a nitrogen-fixing symbiont of Aeschynomene indica.</title>
        <authorList>
            <person name="Okubo T."/>
            <person name="Fukushima S."/>
            <person name="Itakura M."/>
            <person name="Oshima K."/>
            <person name="Longtonglang A."/>
            <person name="Teaumroong N."/>
            <person name="Mitsui H."/>
            <person name="Hattori M."/>
            <person name="Hattori R."/>
            <person name="Hattori T."/>
            <person name="Minamisawa K."/>
        </authorList>
    </citation>
    <scope>NUCLEOTIDE SEQUENCE [LARGE SCALE GENOMIC DNA]</scope>
    <source>
        <strain evidence="8 9">S58</strain>
    </source>
</reference>
<comment type="catalytic activity">
    <reaction evidence="1">
        <text>Hydrolyzes the link between N-acetylmuramoyl residues and L-amino acid residues in certain cell-wall glycopeptides.</text>
        <dbReference type="EC" id="3.5.1.28"/>
    </reaction>
</comment>
<dbReference type="SUPFAM" id="SSF55846">
    <property type="entry name" value="N-acetylmuramoyl-L-alanine amidase-like"/>
    <property type="match status" value="1"/>
</dbReference>
<feature type="transmembrane region" description="Helical" evidence="6">
    <location>
        <begin position="286"/>
        <end position="304"/>
    </location>
</feature>
<evidence type="ECO:0000256" key="1">
    <source>
        <dbReference type="ARBA" id="ARBA00001561"/>
    </source>
</evidence>
<dbReference type="KEGG" id="aol:S58_16910"/>
<evidence type="ECO:0000256" key="5">
    <source>
        <dbReference type="SAM" id="MobiDB-lite"/>
    </source>
</evidence>
<dbReference type="InterPro" id="IPR051206">
    <property type="entry name" value="NAMLAA_amidase_2"/>
</dbReference>
<dbReference type="GO" id="GO:0071555">
    <property type="term" value="P:cell wall organization"/>
    <property type="evidence" value="ECO:0007669"/>
    <property type="project" value="UniProtKB-KW"/>
</dbReference>
<organism evidence="8 9">
    <name type="scientific">Bradyrhizobium oligotrophicum S58</name>
    <dbReference type="NCBI Taxonomy" id="1245469"/>
    <lineage>
        <taxon>Bacteria</taxon>
        <taxon>Pseudomonadati</taxon>
        <taxon>Pseudomonadota</taxon>
        <taxon>Alphaproteobacteria</taxon>
        <taxon>Hyphomicrobiales</taxon>
        <taxon>Nitrobacteraceae</taxon>
        <taxon>Bradyrhizobium</taxon>
    </lineage>
</organism>
<dbReference type="Proteomes" id="UP000011841">
    <property type="component" value="Chromosome"/>
</dbReference>
<gene>
    <name evidence="8" type="ORF">S58_16910</name>
</gene>
<feature type="compositionally biased region" description="Basic and acidic residues" evidence="5">
    <location>
        <begin position="245"/>
        <end position="260"/>
    </location>
</feature>
<sequence length="333" mass="36294">MWASDKDYRNGPANYAANSHDAPQQPESTMSISIKKGFGYRDGSPFPFKKSPNHGGALKPRFIVIHDTASGLKDDGDISWLTNQAAKVSAHVVVSREGKITQLVPFNVVAWHAGQSQWKGLKFMNSYAIGIEIDNPGKLQKVSDGVYKNDVCTIDTNENPSLKVEYAKTAAHGAGYWLHYSPEQIAAVTDLCFALAQAFKIEDIITHWMISPGRKIDTNPLYPLDQLRASVLPYKPVGLMGTLDGGERQDSDESGEEHVTLEPPCDVQDESATKPGKLKAFIKSKLTAGTGLFTGLSLSSFTGLLTDWKVIVALGGVIIVGLGVWFWIDRDDG</sequence>
<keyword evidence="3" id="KW-0378">Hydrolase</keyword>
<proteinExistence type="predicted"/>
<dbReference type="InterPro" id="IPR002502">
    <property type="entry name" value="Amidase_domain"/>
</dbReference>
<evidence type="ECO:0000256" key="4">
    <source>
        <dbReference type="ARBA" id="ARBA00023316"/>
    </source>
</evidence>
<keyword evidence="6" id="KW-1133">Transmembrane helix</keyword>
<dbReference type="EC" id="3.5.1.28" evidence="2"/>
<dbReference type="HOGENOM" id="CLU_833334_0_0_5"/>
<dbReference type="SMART" id="SM00644">
    <property type="entry name" value="Ami_2"/>
    <property type="match status" value="1"/>
</dbReference>
<dbReference type="RefSeq" id="WP_015664828.1">
    <property type="nucleotide sequence ID" value="NC_020453.1"/>
</dbReference>
<dbReference type="InterPro" id="IPR036505">
    <property type="entry name" value="Amidase/PGRP_sf"/>
</dbReference>
<dbReference type="eggNOG" id="COG3023">
    <property type="taxonomic scope" value="Bacteria"/>
</dbReference>
<protein>
    <recommendedName>
        <fullName evidence="2">N-acetylmuramoyl-L-alanine amidase</fullName>
        <ecNumber evidence="2">3.5.1.28</ecNumber>
    </recommendedName>
</protein>
<dbReference type="STRING" id="1245469.S58_16910"/>
<feature type="region of interest" description="Disordered" evidence="5">
    <location>
        <begin position="243"/>
        <end position="268"/>
    </location>
</feature>
<accession>M4Z3P6</accession>
<feature type="transmembrane region" description="Helical" evidence="6">
    <location>
        <begin position="310"/>
        <end position="328"/>
    </location>
</feature>
<keyword evidence="9" id="KW-1185">Reference proteome</keyword>
<evidence type="ECO:0000259" key="7">
    <source>
        <dbReference type="SMART" id="SM00644"/>
    </source>
</evidence>